<proteinExistence type="predicted"/>
<dbReference type="Proteomes" id="UP000429229">
    <property type="component" value="Unassembled WGS sequence"/>
</dbReference>
<keyword evidence="2" id="KW-1185">Reference proteome</keyword>
<accession>A0A6I4U093</accession>
<protein>
    <submittedName>
        <fullName evidence="1">DUF2924 domain-containing protein</fullName>
    </submittedName>
</protein>
<gene>
    <name evidence="1" type="ORF">GRI68_00365</name>
</gene>
<evidence type="ECO:0000313" key="1">
    <source>
        <dbReference type="EMBL" id="MXP08634.1"/>
    </source>
</evidence>
<organism evidence="1 2">
    <name type="scientific">Alteriqipengyuania halimionae</name>
    <dbReference type="NCBI Taxonomy" id="1926630"/>
    <lineage>
        <taxon>Bacteria</taxon>
        <taxon>Pseudomonadati</taxon>
        <taxon>Pseudomonadota</taxon>
        <taxon>Alphaproteobacteria</taxon>
        <taxon>Sphingomonadales</taxon>
        <taxon>Erythrobacteraceae</taxon>
        <taxon>Alteriqipengyuania</taxon>
    </lineage>
</organism>
<evidence type="ECO:0000313" key="2">
    <source>
        <dbReference type="Proteomes" id="UP000429229"/>
    </source>
</evidence>
<reference evidence="1 2" key="1">
    <citation type="submission" date="2019-12" db="EMBL/GenBank/DDBJ databases">
        <title>Genomic-based taxomic classification of the family Erythrobacteraceae.</title>
        <authorList>
            <person name="Xu L."/>
        </authorList>
    </citation>
    <scope>NUCLEOTIDE SEQUENCE [LARGE SCALE GENOMIC DNA]</scope>
    <source>
        <strain evidence="1 2">LMG 29519</strain>
    </source>
</reference>
<name>A0A6I4U093_9SPHN</name>
<dbReference type="AlphaFoldDB" id="A0A6I4U093"/>
<dbReference type="OrthoDB" id="284135at2"/>
<dbReference type="RefSeq" id="WP_160615171.1">
    <property type="nucleotide sequence ID" value="NZ_WTYR01000001.1"/>
</dbReference>
<sequence>MSADLEQLMGELEQLDIDGLRLIWKERYGAPPTLRSEPIMRMLLSWRIQAEALGGLDDKSRKALARSGPVEAEGKHLGIGATLRRNWRGREVVVAVEEDGFRWGDRLFPSLSAAATAIAGSRWNGPRFFGLRSS</sequence>
<dbReference type="Pfam" id="PF11149">
    <property type="entry name" value="DUF2924"/>
    <property type="match status" value="1"/>
</dbReference>
<comment type="caution">
    <text evidence="1">The sequence shown here is derived from an EMBL/GenBank/DDBJ whole genome shotgun (WGS) entry which is preliminary data.</text>
</comment>
<dbReference type="EMBL" id="WTYR01000001">
    <property type="protein sequence ID" value="MXP08634.1"/>
    <property type="molecule type" value="Genomic_DNA"/>
</dbReference>
<dbReference type="InterPro" id="IPR021322">
    <property type="entry name" value="DUF2924"/>
</dbReference>